<dbReference type="GeneID" id="36406519"/>
<dbReference type="OrthoDB" id="413361at2759"/>
<reference evidence="3" key="1">
    <citation type="submission" date="2014-09" db="EMBL/GenBank/DDBJ databases">
        <authorList>
            <person name="Sharma Rahul"/>
            <person name="Thines Marco"/>
        </authorList>
    </citation>
    <scope>NUCLEOTIDE SEQUENCE [LARGE SCALE GENOMIC DNA]</scope>
</reference>
<dbReference type="EMBL" id="CCYD01000053">
    <property type="protein sequence ID" value="CEG35593.1"/>
    <property type="molecule type" value="Genomic_DNA"/>
</dbReference>
<evidence type="ECO:0000313" key="3">
    <source>
        <dbReference type="Proteomes" id="UP000054928"/>
    </source>
</evidence>
<dbReference type="AlphaFoldDB" id="A0A0P1A5E2"/>
<dbReference type="Proteomes" id="UP000054928">
    <property type="component" value="Unassembled WGS sequence"/>
</dbReference>
<dbReference type="RefSeq" id="XP_024571962.1">
    <property type="nucleotide sequence ID" value="XM_024725903.1"/>
</dbReference>
<dbReference type="STRING" id="4781.A0A0P1A5E2"/>
<dbReference type="Pfam" id="PF25597">
    <property type="entry name" value="SH3_retrovirus"/>
    <property type="match status" value="1"/>
</dbReference>
<sequence>MNCSPNTAHPVFTLYELAFKEKPQMDHFRVFGSQSYAHADAVKRIKLEPKSFKCMLLGYAENVKGYRVFDLKNAKVKVTCYVKLDEREVNGIDDTHALKPATIVQVIEDNDEVKIQHQVDIQPMIDNPVETVKEPVIDVKMGDIERTPSVDVNHLMASERSIVNSLGFTFYSTQILPIKIKCSKFYPAFIFVVTDHIMTA</sequence>
<accession>A0A0P1A5E2</accession>
<name>A0A0P1A5E2_PLAHL</name>
<feature type="domain" description="Retroviral polymerase SH3-like" evidence="1">
    <location>
        <begin position="34"/>
        <end position="89"/>
    </location>
</feature>
<evidence type="ECO:0000313" key="2">
    <source>
        <dbReference type="EMBL" id="CEG35593.1"/>
    </source>
</evidence>
<keyword evidence="3" id="KW-1185">Reference proteome</keyword>
<evidence type="ECO:0000259" key="1">
    <source>
        <dbReference type="Pfam" id="PF25597"/>
    </source>
</evidence>
<proteinExistence type="predicted"/>
<protein>
    <submittedName>
        <fullName evidence="2">Polyprotein</fullName>
    </submittedName>
</protein>
<organism evidence="2 3">
    <name type="scientific">Plasmopara halstedii</name>
    <name type="common">Downy mildew of sunflower</name>
    <dbReference type="NCBI Taxonomy" id="4781"/>
    <lineage>
        <taxon>Eukaryota</taxon>
        <taxon>Sar</taxon>
        <taxon>Stramenopiles</taxon>
        <taxon>Oomycota</taxon>
        <taxon>Peronosporomycetes</taxon>
        <taxon>Peronosporales</taxon>
        <taxon>Peronosporaceae</taxon>
        <taxon>Plasmopara</taxon>
    </lineage>
</organism>
<dbReference type="InterPro" id="IPR057670">
    <property type="entry name" value="SH3_retrovirus"/>
</dbReference>